<dbReference type="Proteomes" id="UP000178912">
    <property type="component" value="Unassembled WGS sequence"/>
</dbReference>
<dbReference type="OrthoDB" id="310654at2759"/>
<dbReference type="PANTHER" id="PTHR10572">
    <property type="entry name" value="3-HYDROXY-3-METHYLGLUTARYL-COENZYME A REDUCTASE"/>
    <property type="match status" value="1"/>
</dbReference>
<evidence type="ECO:0000256" key="3">
    <source>
        <dbReference type="SAM" id="MobiDB-lite"/>
    </source>
</evidence>
<dbReference type="InterPro" id="IPR009029">
    <property type="entry name" value="HMG_CoA_Rdtase_sub-bd_dom_sf"/>
</dbReference>
<dbReference type="GO" id="GO:0004420">
    <property type="term" value="F:hydroxymethylglutaryl-CoA reductase (NADPH) activity"/>
    <property type="evidence" value="ECO:0007669"/>
    <property type="project" value="InterPro"/>
</dbReference>
<dbReference type="PROSITE" id="PS50065">
    <property type="entry name" value="HMG_COA_REDUCTASE_4"/>
    <property type="match status" value="1"/>
</dbReference>
<dbReference type="InterPro" id="IPR023074">
    <property type="entry name" value="HMG_CoA_Rdtase_cat_sf"/>
</dbReference>
<gene>
    <name evidence="4" type="ORF">RAG0_15156</name>
</gene>
<dbReference type="SUPFAM" id="SSF56542">
    <property type="entry name" value="Substrate-binding domain of HMG-CoA reductase"/>
    <property type="match status" value="1"/>
</dbReference>
<accession>A0A1E1LLW0</accession>
<dbReference type="Gene3D" id="3.30.70.420">
    <property type="entry name" value="Hydroxymethylglutaryl-CoA reductase, class I/II, NAD/NADP-binding domain"/>
    <property type="match status" value="1"/>
</dbReference>
<protein>
    <submittedName>
        <fullName evidence="4">Uncharacterized protein</fullName>
    </submittedName>
</protein>
<proteinExistence type="inferred from homology"/>
<evidence type="ECO:0000256" key="2">
    <source>
        <dbReference type="ARBA" id="ARBA00023002"/>
    </source>
</evidence>
<dbReference type="Pfam" id="PF00368">
    <property type="entry name" value="HMG-CoA_red"/>
    <property type="match status" value="1"/>
</dbReference>
<dbReference type="EMBL" id="FJUX01000133">
    <property type="protein sequence ID" value="CZT10799.1"/>
    <property type="molecule type" value="Genomic_DNA"/>
</dbReference>
<dbReference type="GO" id="GO:0015936">
    <property type="term" value="P:coenzyme A metabolic process"/>
    <property type="evidence" value="ECO:0007669"/>
    <property type="project" value="InterPro"/>
</dbReference>
<dbReference type="InterPro" id="IPR002202">
    <property type="entry name" value="HMG_CoA_Rdtase"/>
</dbReference>
<name>A0A1E1LLW0_9HELO</name>
<evidence type="ECO:0000256" key="1">
    <source>
        <dbReference type="ARBA" id="ARBA00007661"/>
    </source>
</evidence>
<dbReference type="InterPro" id="IPR009023">
    <property type="entry name" value="HMG_CoA_Rdtase_NAD(P)-bd_sf"/>
</dbReference>
<evidence type="ECO:0000313" key="4">
    <source>
        <dbReference type="EMBL" id="CZT10799.1"/>
    </source>
</evidence>
<comment type="similarity">
    <text evidence="1">Belongs to the HMG-CoA reductase family.</text>
</comment>
<dbReference type="SUPFAM" id="SSF55035">
    <property type="entry name" value="NAD-binding domain of HMG-CoA reductase"/>
    <property type="match status" value="1"/>
</dbReference>
<keyword evidence="5" id="KW-1185">Reference proteome</keyword>
<dbReference type="PANTHER" id="PTHR10572:SF24">
    <property type="entry name" value="3-HYDROXY-3-METHYLGLUTARYL-COENZYME A REDUCTASE"/>
    <property type="match status" value="1"/>
</dbReference>
<dbReference type="Gene3D" id="3.90.770.10">
    <property type="entry name" value="3-hydroxy-3-methylglutaryl-coenzyme A Reductase, Chain A, domain 2"/>
    <property type="match status" value="1"/>
</dbReference>
<sequence length="204" mass="21726">MSTSSRTHKEPIIVNLIHQQSRTLSPKEEKGASSCLEPSGSLEGIKPDANLAAQIRSLPNVSQSPAATSNTKIENCVGFVFVPISLAGPLTLNGTYQTQKTFSAPLATVQPSIVAVCSHGCKVSSACGGISTSALQEGFFRAAVFTFSNIAQALKFYRQVPTFSHVSRQQRKKASSDGELVSGSPRIMGSKFHVKFTYICDDAA</sequence>
<dbReference type="AlphaFoldDB" id="A0A1E1LLW0"/>
<organism evidence="4 5">
    <name type="scientific">Rhynchosporium agropyri</name>
    <dbReference type="NCBI Taxonomy" id="914238"/>
    <lineage>
        <taxon>Eukaryota</taxon>
        <taxon>Fungi</taxon>
        <taxon>Dikarya</taxon>
        <taxon>Ascomycota</taxon>
        <taxon>Pezizomycotina</taxon>
        <taxon>Leotiomycetes</taxon>
        <taxon>Helotiales</taxon>
        <taxon>Ploettnerulaceae</taxon>
        <taxon>Rhynchosporium</taxon>
    </lineage>
</organism>
<keyword evidence="2" id="KW-0560">Oxidoreductase</keyword>
<evidence type="ECO:0000313" key="5">
    <source>
        <dbReference type="Proteomes" id="UP000178912"/>
    </source>
</evidence>
<reference evidence="5" key="1">
    <citation type="submission" date="2016-03" db="EMBL/GenBank/DDBJ databases">
        <authorList>
            <person name="Guldener U."/>
        </authorList>
    </citation>
    <scope>NUCLEOTIDE SEQUENCE [LARGE SCALE GENOMIC DNA]</scope>
    <source>
        <strain evidence="5">04CH-RAC-A.6.1</strain>
    </source>
</reference>
<feature type="region of interest" description="Disordered" evidence="3">
    <location>
        <begin position="21"/>
        <end position="42"/>
    </location>
</feature>